<dbReference type="GO" id="GO:0120147">
    <property type="term" value="F:formylglycine-generating oxidase activity"/>
    <property type="evidence" value="ECO:0007669"/>
    <property type="project" value="TreeGrafter"/>
</dbReference>
<feature type="domain" description="DinB-like" evidence="5">
    <location>
        <begin position="26"/>
        <end position="161"/>
    </location>
</feature>
<dbReference type="AlphaFoldDB" id="A0A6C2UQS5"/>
<accession>A0A6C2UQS5</accession>
<dbReference type="SUPFAM" id="SSF109854">
    <property type="entry name" value="DinB/YfiT-like putative metalloenzymes"/>
    <property type="match status" value="1"/>
</dbReference>
<evidence type="ECO:0000256" key="1">
    <source>
        <dbReference type="ARBA" id="ARBA00023002"/>
    </source>
</evidence>
<dbReference type="InterPro" id="IPR016187">
    <property type="entry name" value="CTDL_fold"/>
</dbReference>
<gene>
    <name evidence="6" type="primary">egtB_2</name>
    <name evidence="6" type="ORF">SCARR_04653</name>
</gene>
<dbReference type="NCBIfam" id="TIGR04344">
    <property type="entry name" value="ovoA_Nterm"/>
    <property type="match status" value="1"/>
</dbReference>
<dbReference type="InterPro" id="IPR005532">
    <property type="entry name" value="SUMF_dom"/>
</dbReference>
<dbReference type="Pfam" id="PF12867">
    <property type="entry name" value="DinB_2"/>
    <property type="match status" value="1"/>
</dbReference>
<dbReference type="Gene3D" id="3.90.1580.10">
    <property type="entry name" value="paralog of FGE (formylglycine-generating enzyme)"/>
    <property type="match status" value="1"/>
</dbReference>
<dbReference type="PANTHER" id="PTHR23150:SF26">
    <property type="entry name" value="GENERIC METHYLTRANSFERASE"/>
    <property type="match status" value="1"/>
</dbReference>
<dbReference type="Pfam" id="PF03781">
    <property type="entry name" value="FGE-sulfatase"/>
    <property type="match status" value="1"/>
</dbReference>
<dbReference type="FunFam" id="3.90.1580.10:FF:000006">
    <property type="entry name" value="Generic methyltransferase, putative"/>
    <property type="match status" value="1"/>
</dbReference>
<proteinExistence type="predicted"/>
<sequence length="700" mass="79832">MDFITRNIDLATGGIEEKRAEVRAYFNTTWSLYEHLFETLASDEVFYERPQPLRHPLIFYFGHTAVFFVNKLVLAKQLDARIDPRFESIFAIGVDEMSWDDLNDAHYDWPTVDETRQYRKKVCAAVNAVIDSASFTMPITQDSVMWLVMMGIEHERIHLETSSVLIRQLPLESVKPNALFSPCTETGAAPQNELVDVEGGTVRLGKEKDHRLYGWDNEYGRADFEVPAFSSSKFLVSNAEYLVFVEDGGYADDQGWDEEGLAWRSYHQASMPEFWRGEPGAYRLRLMTGEIPLPPNWPAEVCYLEAKAFCNWKSKQTGQCVRLPDEAEYRRLLAVSGLEVEHHESPIAANWNLECCASSVPVDQFAHGAFFDLVGNVWQWNETPIYAFDGFEVHPLYDDFSVPTFDNRHNLIKGGSWISTGNEIALHSRYAFRRHFYQHAGFRYVVSEKPVRKEFDIYETDELVAQYCEFHFGDDCFGVPNFPKAIAQLALDAAEGGSKRRALDIGCSVGRTAFELAGAFEQVDALDFSARFVQVGARLQSTGRIRYARQEEGELATFQERTLEELGLLGDYSRINFMQQDATNMKPEFAGYDLVAAANLIDRLHNPALFLRDLPKRMNPGAVLLIASPYTWLETFTKKEKWLGGFKRDGEPVTTLDGLHAELDESFTLMGEPVKVPFVIRETAHKHQHTLSEVTLWKKK</sequence>
<keyword evidence="7" id="KW-1185">Reference proteome</keyword>
<evidence type="ECO:0000256" key="2">
    <source>
        <dbReference type="ARBA" id="ARBA00023004"/>
    </source>
</evidence>
<dbReference type="EMBL" id="CAAHFH010000002">
    <property type="protein sequence ID" value="VGO22568.1"/>
    <property type="molecule type" value="Genomic_DNA"/>
</dbReference>
<keyword evidence="2" id="KW-0408">Iron</keyword>
<evidence type="ECO:0000313" key="6">
    <source>
        <dbReference type="EMBL" id="VGO22568.1"/>
    </source>
</evidence>
<evidence type="ECO:0000259" key="5">
    <source>
        <dbReference type="Pfam" id="PF12867"/>
    </source>
</evidence>
<dbReference type="PANTHER" id="PTHR23150">
    <property type="entry name" value="SULFATASE MODIFYING FACTOR 1, 2"/>
    <property type="match status" value="1"/>
</dbReference>
<dbReference type="RefSeq" id="WP_136064017.1">
    <property type="nucleotide sequence ID" value="NZ_CAAHFH010000002.1"/>
</dbReference>
<dbReference type="Proteomes" id="UP000346198">
    <property type="component" value="Unassembled WGS sequence"/>
</dbReference>
<dbReference type="InterPro" id="IPR042095">
    <property type="entry name" value="SUMF_sf"/>
</dbReference>
<dbReference type="InterPro" id="IPR034660">
    <property type="entry name" value="DinB/YfiT-like"/>
</dbReference>
<organism evidence="6 7">
    <name type="scientific">Pontiella sulfatireligans</name>
    <dbReference type="NCBI Taxonomy" id="2750658"/>
    <lineage>
        <taxon>Bacteria</taxon>
        <taxon>Pseudomonadati</taxon>
        <taxon>Kiritimatiellota</taxon>
        <taxon>Kiritimatiellia</taxon>
        <taxon>Kiritimatiellales</taxon>
        <taxon>Pontiellaceae</taxon>
        <taxon>Pontiella</taxon>
    </lineage>
</organism>
<evidence type="ECO:0000259" key="4">
    <source>
        <dbReference type="Pfam" id="PF03781"/>
    </source>
</evidence>
<dbReference type="InterPro" id="IPR027577">
    <property type="entry name" value="OvoA_Nterm"/>
</dbReference>
<dbReference type="SUPFAM" id="SSF56436">
    <property type="entry name" value="C-type lectin-like"/>
    <property type="match status" value="1"/>
</dbReference>
<keyword evidence="1" id="KW-0560">Oxidoreductase</keyword>
<dbReference type="NCBIfam" id="TIGR04345">
    <property type="entry name" value="ovoA_Cterm"/>
    <property type="match status" value="1"/>
</dbReference>
<feature type="domain" description="Sulfatase-modifying factor enzyme-like" evidence="4">
    <location>
        <begin position="192"/>
        <end position="445"/>
    </location>
</feature>
<reference evidence="6 7" key="1">
    <citation type="submission" date="2019-04" db="EMBL/GenBank/DDBJ databases">
        <authorList>
            <person name="Van Vliet M D."/>
        </authorList>
    </citation>
    <scope>NUCLEOTIDE SEQUENCE [LARGE SCALE GENOMIC DNA]</scope>
    <source>
        <strain evidence="6 7">F21</strain>
    </source>
</reference>
<protein>
    <submittedName>
        <fullName evidence="6">Hercynine oxygenase</fullName>
    </submittedName>
</protein>
<dbReference type="InterPro" id="IPR051043">
    <property type="entry name" value="Sulfatase_Mod_Factor_Kinase"/>
</dbReference>
<evidence type="ECO:0000256" key="3">
    <source>
        <dbReference type="ARBA" id="ARBA00037882"/>
    </source>
</evidence>
<dbReference type="InterPro" id="IPR029063">
    <property type="entry name" value="SAM-dependent_MTases_sf"/>
</dbReference>
<dbReference type="Gene3D" id="3.40.50.150">
    <property type="entry name" value="Vaccinia Virus protein VP39"/>
    <property type="match status" value="1"/>
</dbReference>
<comment type="pathway">
    <text evidence="3">Amino-acid biosynthesis; ergothioneine biosynthesis.</text>
</comment>
<name>A0A6C2UQS5_9BACT</name>
<dbReference type="CDD" id="cd02440">
    <property type="entry name" value="AdoMet_MTases"/>
    <property type="match status" value="1"/>
</dbReference>
<dbReference type="SUPFAM" id="SSF53335">
    <property type="entry name" value="S-adenosyl-L-methionine-dependent methyltransferases"/>
    <property type="match status" value="1"/>
</dbReference>
<evidence type="ECO:0000313" key="7">
    <source>
        <dbReference type="Proteomes" id="UP000346198"/>
    </source>
</evidence>
<dbReference type="InterPro" id="IPR027625">
    <property type="entry name" value="OvoA_Cterm"/>
</dbReference>
<dbReference type="InterPro" id="IPR024775">
    <property type="entry name" value="DinB-like"/>
</dbReference>